<evidence type="ECO:0000256" key="1">
    <source>
        <dbReference type="ARBA" id="ARBA00000707"/>
    </source>
</evidence>
<feature type="region of interest" description="Disordered" evidence="7">
    <location>
        <begin position="1"/>
        <end position="61"/>
    </location>
</feature>
<dbReference type="PANTHER" id="PTHR12419:SF4">
    <property type="entry name" value="OTU DOMAIN-CONTAINING PROTEIN 5"/>
    <property type="match status" value="1"/>
</dbReference>
<feature type="compositionally biased region" description="Polar residues" evidence="7">
    <location>
        <begin position="109"/>
        <end position="118"/>
    </location>
</feature>
<feature type="domain" description="OTU" evidence="8">
    <location>
        <begin position="367"/>
        <end position="490"/>
    </location>
</feature>
<evidence type="ECO:0000259" key="8">
    <source>
        <dbReference type="PROSITE" id="PS50802"/>
    </source>
</evidence>
<name>A0ABD1Z5R5_9MARC</name>
<feature type="region of interest" description="Disordered" evidence="7">
    <location>
        <begin position="85"/>
        <end position="149"/>
    </location>
</feature>
<feature type="compositionally biased region" description="Polar residues" evidence="7">
    <location>
        <begin position="223"/>
        <end position="238"/>
    </location>
</feature>
<reference evidence="9 10" key="1">
    <citation type="submission" date="2024-09" db="EMBL/GenBank/DDBJ databases">
        <title>Chromosome-scale assembly of Riccia fluitans.</title>
        <authorList>
            <person name="Paukszto L."/>
            <person name="Sawicki J."/>
            <person name="Karawczyk K."/>
            <person name="Piernik-Szablinska J."/>
            <person name="Szczecinska M."/>
            <person name="Mazdziarz M."/>
        </authorList>
    </citation>
    <scope>NUCLEOTIDE SEQUENCE [LARGE SCALE GENOMIC DNA]</scope>
    <source>
        <strain evidence="9">Rf_01</strain>
        <tissue evidence="9">Aerial parts of the thallus</tissue>
    </source>
</reference>
<dbReference type="InterPro" id="IPR038765">
    <property type="entry name" value="Papain-like_cys_pep_sf"/>
</dbReference>
<evidence type="ECO:0000256" key="3">
    <source>
        <dbReference type="ARBA" id="ARBA00012759"/>
    </source>
</evidence>
<dbReference type="CDD" id="cd22796">
    <property type="entry name" value="OTU_plant_OTU6-like"/>
    <property type="match status" value="1"/>
</dbReference>
<evidence type="ECO:0000256" key="6">
    <source>
        <dbReference type="ARBA" id="ARBA00022801"/>
    </source>
</evidence>
<comment type="catalytic activity">
    <reaction evidence="1">
        <text>Thiol-dependent hydrolysis of ester, thioester, amide, peptide and isopeptide bonds formed by the C-terminal Gly of ubiquitin (a 76-residue protein attached to proteins as an intracellular targeting signal).</text>
        <dbReference type="EC" id="3.4.19.12"/>
    </reaction>
</comment>
<dbReference type="EC" id="3.4.19.12" evidence="3"/>
<dbReference type="PANTHER" id="PTHR12419">
    <property type="entry name" value="OTU DOMAIN CONTAINING PROTEIN"/>
    <property type="match status" value="1"/>
</dbReference>
<feature type="compositionally biased region" description="Polar residues" evidence="7">
    <location>
        <begin position="310"/>
        <end position="319"/>
    </location>
</feature>
<proteinExistence type="inferred from homology"/>
<evidence type="ECO:0000313" key="9">
    <source>
        <dbReference type="EMBL" id="KAL2642229.1"/>
    </source>
</evidence>
<feature type="compositionally biased region" description="Low complexity" evidence="7">
    <location>
        <begin position="13"/>
        <end position="33"/>
    </location>
</feature>
<organism evidence="9 10">
    <name type="scientific">Riccia fluitans</name>
    <dbReference type="NCBI Taxonomy" id="41844"/>
    <lineage>
        <taxon>Eukaryota</taxon>
        <taxon>Viridiplantae</taxon>
        <taxon>Streptophyta</taxon>
        <taxon>Embryophyta</taxon>
        <taxon>Marchantiophyta</taxon>
        <taxon>Marchantiopsida</taxon>
        <taxon>Marchantiidae</taxon>
        <taxon>Marchantiales</taxon>
        <taxon>Ricciaceae</taxon>
        <taxon>Riccia</taxon>
    </lineage>
</organism>
<gene>
    <name evidence="9" type="ORF">R1flu_009816</name>
</gene>
<feature type="region of interest" description="Disordered" evidence="7">
    <location>
        <begin position="167"/>
        <end position="353"/>
    </location>
</feature>
<keyword evidence="4" id="KW-0645">Protease</keyword>
<evidence type="ECO:0000256" key="2">
    <source>
        <dbReference type="ARBA" id="ARBA00010407"/>
    </source>
</evidence>
<comment type="similarity">
    <text evidence="2">Belongs to the peptidase C85 family.</text>
</comment>
<feature type="compositionally biased region" description="Polar residues" evidence="7">
    <location>
        <begin position="266"/>
        <end position="294"/>
    </location>
</feature>
<evidence type="ECO:0000256" key="7">
    <source>
        <dbReference type="SAM" id="MobiDB-lite"/>
    </source>
</evidence>
<keyword evidence="10" id="KW-1185">Reference proteome</keyword>
<dbReference type="EMBL" id="JBHFFA010000002">
    <property type="protein sequence ID" value="KAL2642229.1"/>
    <property type="molecule type" value="Genomic_DNA"/>
</dbReference>
<dbReference type="SUPFAM" id="SSF54001">
    <property type="entry name" value="Cysteine proteinases"/>
    <property type="match status" value="1"/>
</dbReference>
<comment type="caution">
    <text evidence="9">The sequence shown here is derived from an EMBL/GenBank/DDBJ whole genome shotgun (WGS) entry which is preliminary data.</text>
</comment>
<dbReference type="Pfam" id="PF02338">
    <property type="entry name" value="OTU"/>
    <property type="match status" value="1"/>
</dbReference>
<keyword evidence="5" id="KW-0833">Ubl conjugation pathway</keyword>
<evidence type="ECO:0000256" key="4">
    <source>
        <dbReference type="ARBA" id="ARBA00022670"/>
    </source>
</evidence>
<protein>
    <recommendedName>
        <fullName evidence="3">ubiquitinyl hydrolase 1</fullName>
        <ecNumber evidence="3">3.4.19.12</ecNumber>
    </recommendedName>
</protein>
<dbReference type="PROSITE" id="PS50802">
    <property type="entry name" value="OTU"/>
    <property type="match status" value="1"/>
</dbReference>
<sequence>MTRVVVQRGPANSNTPHNRSSTTPSSSTASSHSLAQASVQPPQNSPSGTHPEEEIVLDAKEVEPACFYEGDSENLVTESFNKSLALSGSHDSRQLEGENTYVHGEFSGDGSTSSTSRENYGRKDEVNEGSVSHVQRHESGREFSEGVELGCLPQADAARVYGENRRSFSAPVVDEWNGGSSSRDTGGHCSDWHPPQAVPQSVSSQQPSSSNCPASAVPWSGPSAPSTSMPLSAPSHSSLEMAPLLESDHARPSYNSNSCELVGCSYNPSPADSQPLPSSSSRRNTWVGSPSPVTSRGGLSRRGSRASKPSRISPNSSRPASPKSYGETDGYNSEDEQTPWSSGPAGYEYSGEREHHFEVEIRRVKNLEVRRMAEDGNCLFRAVADQVYGDAEMYDETRQMVIDYMEKERDHFSQFVTESFTAYCKRKRRDKVYGNNLEIQAMAEMYNRPIHIYSYSMEPINIFQGSYETDLPPIRLSYHRGNHYNSLIDPNRPAIGAGLGFGSLRGTNVDREQVKAALKAQQDQQIDKALLHSDLELTEQEIQRMVMEASRAEFYEESQRHFNNPWSEESSTSAAAETSSSGTTGTPRPAARATSLAATSATATDSAGLTSNMRMLLSMGFSYLQVMEANSIFGDDVNNMLCYLLETGVSPGEGESMYRMKGKAAER</sequence>
<dbReference type="Gene3D" id="3.90.70.80">
    <property type="match status" value="1"/>
</dbReference>
<feature type="compositionally biased region" description="Low complexity" evidence="7">
    <location>
        <begin position="567"/>
        <end position="604"/>
    </location>
</feature>
<dbReference type="AlphaFoldDB" id="A0ABD1Z5R5"/>
<dbReference type="GO" id="GO:0004843">
    <property type="term" value="F:cysteine-type deubiquitinase activity"/>
    <property type="evidence" value="ECO:0007669"/>
    <property type="project" value="UniProtKB-EC"/>
</dbReference>
<feature type="region of interest" description="Disordered" evidence="7">
    <location>
        <begin position="560"/>
        <end position="604"/>
    </location>
</feature>
<dbReference type="FunFam" id="3.90.70.80:FF:000018">
    <property type="entry name" value="OTU domain-containing protein 5-B"/>
    <property type="match status" value="1"/>
</dbReference>
<feature type="compositionally biased region" description="Low complexity" evidence="7">
    <location>
        <begin position="194"/>
        <end position="210"/>
    </location>
</feature>
<evidence type="ECO:0000256" key="5">
    <source>
        <dbReference type="ARBA" id="ARBA00022786"/>
    </source>
</evidence>
<evidence type="ECO:0000313" key="10">
    <source>
        <dbReference type="Proteomes" id="UP001605036"/>
    </source>
</evidence>
<feature type="compositionally biased region" description="Polar residues" evidence="7">
    <location>
        <begin position="34"/>
        <end position="48"/>
    </location>
</feature>
<feature type="compositionally biased region" description="Basic and acidic residues" evidence="7">
    <location>
        <begin position="135"/>
        <end position="144"/>
    </location>
</feature>
<accession>A0ABD1Z5R5</accession>
<keyword evidence="6" id="KW-0378">Hydrolase</keyword>
<dbReference type="GO" id="GO:0006508">
    <property type="term" value="P:proteolysis"/>
    <property type="evidence" value="ECO:0007669"/>
    <property type="project" value="UniProtKB-KW"/>
</dbReference>
<dbReference type="InterPro" id="IPR003323">
    <property type="entry name" value="OTU_dom"/>
</dbReference>
<feature type="compositionally biased region" description="Basic and acidic residues" evidence="7">
    <location>
        <begin position="50"/>
        <end position="61"/>
    </location>
</feature>
<dbReference type="InterPro" id="IPR050704">
    <property type="entry name" value="Peptidase_C85-like"/>
</dbReference>
<dbReference type="Proteomes" id="UP001605036">
    <property type="component" value="Unassembled WGS sequence"/>
</dbReference>